<proteinExistence type="predicted"/>
<dbReference type="InterPro" id="IPR016032">
    <property type="entry name" value="Sig_transdc_resp-reg_C-effctor"/>
</dbReference>
<protein>
    <recommendedName>
        <fullName evidence="4">HTH luxR-type domain-containing protein</fullName>
    </recommendedName>
</protein>
<reference evidence="5 6" key="1">
    <citation type="submission" date="2017-03" db="EMBL/GenBank/DDBJ databases">
        <title>Genome analysis of strain PAMC 26577.</title>
        <authorList>
            <person name="Oh H.-M."/>
            <person name="Yang J.-A."/>
        </authorList>
    </citation>
    <scope>NUCLEOTIDE SEQUENCE [LARGE SCALE GENOMIC DNA]</scope>
    <source>
        <strain evidence="5 6">PAMC 26577</strain>
    </source>
</reference>
<dbReference type="InterPro" id="IPR000792">
    <property type="entry name" value="Tscrpt_reg_LuxR_C"/>
</dbReference>
<evidence type="ECO:0000259" key="4">
    <source>
        <dbReference type="PROSITE" id="PS50043"/>
    </source>
</evidence>
<comment type="caution">
    <text evidence="5">The sequence shown here is derived from an EMBL/GenBank/DDBJ whole genome shotgun (WGS) entry which is preliminary data.</text>
</comment>
<gene>
    <name evidence="5" type="ORF">PAMC26577_36965</name>
</gene>
<dbReference type="AlphaFoldDB" id="A0A242M7L7"/>
<dbReference type="PRINTS" id="PR00038">
    <property type="entry name" value="HTHLUXR"/>
</dbReference>
<keyword evidence="2" id="KW-0238">DNA-binding</keyword>
<keyword evidence="3" id="KW-0804">Transcription</keyword>
<dbReference type="Gene3D" id="1.10.10.10">
    <property type="entry name" value="Winged helix-like DNA-binding domain superfamily/Winged helix DNA-binding domain"/>
    <property type="match status" value="1"/>
</dbReference>
<keyword evidence="1" id="KW-0805">Transcription regulation</keyword>
<evidence type="ECO:0000313" key="6">
    <source>
        <dbReference type="Proteomes" id="UP000195221"/>
    </source>
</evidence>
<dbReference type="SMART" id="SM00421">
    <property type="entry name" value="HTH_LUXR"/>
    <property type="match status" value="1"/>
</dbReference>
<dbReference type="Pfam" id="PF00196">
    <property type="entry name" value="GerE"/>
    <property type="match status" value="1"/>
</dbReference>
<evidence type="ECO:0000313" key="5">
    <source>
        <dbReference type="EMBL" id="OTP67258.1"/>
    </source>
</evidence>
<name>A0A242M7L7_CABSO</name>
<sequence length="65" mass="7095">MVMLTNGKRNKQIADALGISIITVKVHRSRIMRKMCVASFADLVCASIHLNAGELKSTGIVDDRP</sequence>
<dbReference type="GO" id="GO:0006355">
    <property type="term" value="P:regulation of DNA-templated transcription"/>
    <property type="evidence" value="ECO:0007669"/>
    <property type="project" value="InterPro"/>
</dbReference>
<dbReference type="EMBL" id="NBTZ01000156">
    <property type="protein sequence ID" value="OTP67258.1"/>
    <property type="molecule type" value="Genomic_DNA"/>
</dbReference>
<dbReference type="InterPro" id="IPR036388">
    <property type="entry name" value="WH-like_DNA-bd_sf"/>
</dbReference>
<accession>A0A242M7L7</accession>
<dbReference type="PANTHER" id="PTHR44688">
    <property type="entry name" value="DNA-BINDING TRANSCRIPTIONAL ACTIVATOR DEVR_DOSR"/>
    <property type="match status" value="1"/>
</dbReference>
<dbReference type="Proteomes" id="UP000195221">
    <property type="component" value="Unassembled WGS sequence"/>
</dbReference>
<evidence type="ECO:0000256" key="1">
    <source>
        <dbReference type="ARBA" id="ARBA00023015"/>
    </source>
</evidence>
<dbReference type="SUPFAM" id="SSF46894">
    <property type="entry name" value="C-terminal effector domain of the bipartite response regulators"/>
    <property type="match status" value="1"/>
</dbReference>
<dbReference type="CDD" id="cd06170">
    <property type="entry name" value="LuxR_C_like"/>
    <property type="match status" value="1"/>
</dbReference>
<dbReference type="PROSITE" id="PS50043">
    <property type="entry name" value="HTH_LUXR_2"/>
    <property type="match status" value="1"/>
</dbReference>
<dbReference type="PANTHER" id="PTHR44688:SF16">
    <property type="entry name" value="DNA-BINDING TRANSCRIPTIONAL ACTIVATOR DEVR_DOSR"/>
    <property type="match status" value="1"/>
</dbReference>
<dbReference type="PROSITE" id="PS00622">
    <property type="entry name" value="HTH_LUXR_1"/>
    <property type="match status" value="1"/>
</dbReference>
<evidence type="ECO:0000256" key="2">
    <source>
        <dbReference type="ARBA" id="ARBA00023125"/>
    </source>
</evidence>
<organism evidence="5 6">
    <name type="scientific">Caballeronia sordidicola</name>
    <name type="common">Burkholderia sordidicola</name>
    <dbReference type="NCBI Taxonomy" id="196367"/>
    <lineage>
        <taxon>Bacteria</taxon>
        <taxon>Pseudomonadati</taxon>
        <taxon>Pseudomonadota</taxon>
        <taxon>Betaproteobacteria</taxon>
        <taxon>Burkholderiales</taxon>
        <taxon>Burkholderiaceae</taxon>
        <taxon>Caballeronia</taxon>
    </lineage>
</organism>
<feature type="domain" description="HTH luxR-type" evidence="4">
    <location>
        <begin position="1"/>
        <end position="51"/>
    </location>
</feature>
<dbReference type="GO" id="GO:0003677">
    <property type="term" value="F:DNA binding"/>
    <property type="evidence" value="ECO:0007669"/>
    <property type="project" value="UniProtKB-KW"/>
</dbReference>
<evidence type="ECO:0000256" key="3">
    <source>
        <dbReference type="ARBA" id="ARBA00023163"/>
    </source>
</evidence>